<proteinExistence type="predicted"/>
<evidence type="ECO:0000256" key="1">
    <source>
        <dbReference type="SAM" id="Phobius"/>
    </source>
</evidence>
<dbReference type="STRING" id="1121353.H924_11965"/>
<dbReference type="Proteomes" id="UP000011760">
    <property type="component" value="Chromosome"/>
</dbReference>
<organism evidence="3 4">
    <name type="scientific">Corynebacterium callunae DSM 20147</name>
    <dbReference type="NCBI Taxonomy" id="1121353"/>
    <lineage>
        <taxon>Bacteria</taxon>
        <taxon>Bacillati</taxon>
        <taxon>Actinomycetota</taxon>
        <taxon>Actinomycetes</taxon>
        <taxon>Mycobacteriales</taxon>
        <taxon>Corynebacteriaceae</taxon>
        <taxon>Corynebacterium</taxon>
    </lineage>
</organism>
<evidence type="ECO:0000259" key="2">
    <source>
        <dbReference type="Pfam" id="PF12229"/>
    </source>
</evidence>
<keyword evidence="1" id="KW-0812">Transmembrane</keyword>
<keyword evidence="1" id="KW-1133">Transmembrane helix</keyword>
<dbReference type="InterPro" id="IPR022029">
    <property type="entry name" value="YoaR-like_PG-bd"/>
</dbReference>
<reference evidence="3 4" key="1">
    <citation type="submission" date="2013-02" db="EMBL/GenBank/DDBJ databases">
        <title>The complete genome sequence of Corynebacterium callunae DSM 20147.</title>
        <authorList>
            <person name="Ruckert C."/>
            <person name="Albersmeier A."/>
            <person name="Kalinowski J."/>
        </authorList>
    </citation>
    <scope>NUCLEOTIDE SEQUENCE [LARGE SCALE GENOMIC DNA]</scope>
    <source>
        <strain evidence="3 4">DSM 20147</strain>
    </source>
</reference>
<dbReference type="Pfam" id="PF04294">
    <property type="entry name" value="VanW"/>
    <property type="match status" value="1"/>
</dbReference>
<evidence type="ECO:0000313" key="3">
    <source>
        <dbReference type="EMBL" id="AGG67816.1"/>
    </source>
</evidence>
<keyword evidence="1" id="KW-0472">Membrane</keyword>
<evidence type="ECO:0000313" key="4">
    <source>
        <dbReference type="Proteomes" id="UP000011760"/>
    </source>
</evidence>
<gene>
    <name evidence="3" type="ORF">H924_11965</name>
</gene>
<keyword evidence="4" id="KW-1185">Reference proteome</keyword>
<accession>M1TUB7</accession>
<dbReference type="eggNOG" id="COG2720">
    <property type="taxonomic scope" value="Bacteria"/>
</dbReference>
<feature type="transmembrane region" description="Helical" evidence="1">
    <location>
        <begin position="16"/>
        <end position="36"/>
    </location>
</feature>
<name>M1TUB7_9CORY</name>
<dbReference type="KEGG" id="ccn:H924_11965"/>
<dbReference type="EMBL" id="CP004354">
    <property type="protein sequence ID" value="AGG67816.1"/>
    <property type="molecule type" value="Genomic_DNA"/>
</dbReference>
<dbReference type="AlphaFoldDB" id="M1TUB7"/>
<dbReference type="OrthoDB" id="9813301at2"/>
<dbReference type="RefSeq" id="WP_015652242.1">
    <property type="nucleotide sequence ID" value="NC_020506.1"/>
</dbReference>
<dbReference type="InterPro" id="IPR007391">
    <property type="entry name" value="Vancomycin_resist_VanW"/>
</dbReference>
<feature type="domain" description="YoaR-like putative peptidoglycan binding" evidence="2">
    <location>
        <begin position="251"/>
        <end position="327"/>
    </location>
</feature>
<dbReference type="InterPro" id="IPR052913">
    <property type="entry name" value="Glycopeptide_resist_protein"/>
</dbReference>
<dbReference type="HOGENOM" id="CLU_011572_0_1_11"/>
<sequence>MKQSGKKSAINKNRTTGVFVGILVGLFVIVAGIYAVDVFLNKDNIPRGTTVGGVSISNMSKEEARNTLESELADTVAQPVKVIAGVKNTQFDPIAAGVGIDWNATIAGAGEQSWNPITRFKALFQESEAPIVSTVDPAAFGPTLDRMVTELHSEPVSGNLRIDAGKVVVNNTVDGQAVDRAALESEVTEHWLNPEGVTVETSVVPAAISQDTLNELAEGPAAKAVSEPFVVRGDEGAEGTIPVERMGEVVTFPEENGQLRVDVNTEVATEILAAGLEDTETEPTNAKISFSSGSRVVTPEVNGHEINWEQTLASLTESLTGNGERTIDAIYEDTPATFTAADAQAATFDEVMGEFTTGGFSAASGTNIRLTAQMVDGAVVSPGETFSLNNYTGPRGAAQGFVESGIILDGHSDKAVGGGISQFATTLYNAYYFAGLEDITHTPHSYYISRYPAGREATIFDGAIDLQFRNNTPYPVMIKTSADSSSVTVQIMGVDTTSVESINNGRWATTQPTTMRLSGDTCAASTGAPGFTTSDTRIISDLAGNVISRETTTTVYDPSPNVVCS</sequence>
<protein>
    <recommendedName>
        <fullName evidence="2">YoaR-like putative peptidoglycan binding domain-containing protein</fullName>
    </recommendedName>
</protein>
<dbReference type="PANTHER" id="PTHR35788">
    <property type="entry name" value="EXPORTED PROTEIN-RELATED"/>
    <property type="match status" value="1"/>
</dbReference>
<dbReference type="Pfam" id="PF12229">
    <property type="entry name" value="PG_binding_4"/>
    <property type="match status" value="1"/>
</dbReference>
<dbReference type="PATRIC" id="fig|1121353.3.peg.2447"/>
<dbReference type="PANTHER" id="PTHR35788:SF1">
    <property type="entry name" value="EXPORTED PROTEIN"/>
    <property type="match status" value="1"/>
</dbReference>